<dbReference type="AlphaFoldDB" id="A0ABD5EMU0"/>
<accession>A0ABD5EMU0</accession>
<keyword evidence="2" id="KW-0012">Acyltransferase</keyword>
<dbReference type="Proteomes" id="UP001183535">
    <property type="component" value="Unassembled WGS sequence"/>
</dbReference>
<dbReference type="EMBL" id="JAVRES010000005">
    <property type="protein sequence ID" value="MDT0435998.1"/>
    <property type="molecule type" value="Genomic_DNA"/>
</dbReference>
<reference evidence="3" key="1">
    <citation type="submission" date="2023-07" db="EMBL/GenBank/DDBJ databases">
        <title>30 novel species of actinomycetes from the DSMZ collection.</title>
        <authorList>
            <person name="Nouioui I."/>
        </authorList>
    </citation>
    <scope>NUCLEOTIDE SEQUENCE [LARGE SCALE GENOMIC DNA]</scope>
    <source>
        <strain evidence="3">DSM 41981</strain>
    </source>
</reference>
<keyword evidence="2" id="KW-0808">Transferase</keyword>
<sequence length="185" mass="19869">MKEADVHIARLDDPRSSAFLAFARRATLDSLTALRSHRHTAPGQSCLCAWYRGEVIGCTSWLPRRRLRYANLEGAQSHLTAVHLCSSEVLPEFRGLGVGSLLYERRLVECGGADQPVSVEILGRGRPLSVAAGALPGLVWHLARGFLIVGHSVDEDAGPVLARKAPAATATLPRTASPATSSERI</sequence>
<dbReference type="InterPro" id="IPR016181">
    <property type="entry name" value="Acyl_CoA_acyltransferase"/>
</dbReference>
<dbReference type="EC" id="2.3.1.-" evidence="2"/>
<gene>
    <name evidence="2" type="ORF">RM877_15045</name>
</gene>
<dbReference type="SUPFAM" id="SSF55729">
    <property type="entry name" value="Acyl-CoA N-acyltransferases (Nat)"/>
    <property type="match status" value="1"/>
</dbReference>
<comment type="caution">
    <text evidence="2">The sequence shown here is derived from an EMBL/GenBank/DDBJ whole genome shotgun (WGS) entry which is preliminary data.</text>
</comment>
<evidence type="ECO:0000313" key="3">
    <source>
        <dbReference type="Proteomes" id="UP001183535"/>
    </source>
</evidence>
<feature type="domain" description="N-acetyltransferase" evidence="1">
    <location>
        <begin position="36"/>
        <end position="105"/>
    </location>
</feature>
<evidence type="ECO:0000313" key="2">
    <source>
        <dbReference type="EMBL" id="MDT0435998.1"/>
    </source>
</evidence>
<organism evidence="2 3">
    <name type="scientific">Streptomyces doudnae</name>
    <dbReference type="NCBI Taxonomy" id="3075536"/>
    <lineage>
        <taxon>Bacteria</taxon>
        <taxon>Bacillati</taxon>
        <taxon>Actinomycetota</taxon>
        <taxon>Actinomycetes</taxon>
        <taxon>Kitasatosporales</taxon>
        <taxon>Streptomycetaceae</taxon>
        <taxon>Streptomyces</taxon>
    </lineage>
</organism>
<dbReference type="InterPro" id="IPR000182">
    <property type="entry name" value="GNAT_dom"/>
</dbReference>
<evidence type="ECO:0000259" key="1">
    <source>
        <dbReference type="Pfam" id="PF00583"/>
    </source>
</evidence>
<dbReference type="Pfam" id="PF00583">
    <property type="entry name" value="Acetyltransf_1"/>
    <property type="match status" value="1"/>
</dbReference>
<dbReference type="GO" id="GO:0016746">
    <property type="term" value="F:acyltransferase activity"/>
    <property type="evidence" value="ECO:0007669"/>
    <property type="project" value="UniProtKB-KW"/>
</dbReference>
<dbReference type="Gene3D" id="3.40.630.30">
    <property type="match status" value="1"/>
</dbReference>
<name>A0ABD5EMU0_9ACTN</name>
<proteinExistence type="predicted"/>
<dbReference type="RefSeq" id="WP_311638613.1">
    <property type="nucleotide sequence ID" value="NZ_JAVRES010000005.1"/>
</dbReference>
<keyword evidence="3" id="KW-1185">Reference proteome</keyword>
<protein>
    <submittedName>
        <fullName evidence="2">GNAT family N-acetyltransferase</fullName>
        <ecNumber evidence="2">2.3.1.-</ecNumber>
    </submittedName>
</protein>